<evidence type="ECO:0000313" key="3">
    <source>
        <dbReference type="EMBL" id="WAJ71837.1"/>
    </source>
</evidence>
<name>A0ABY7ARE5_9ALTE</name>
<dbReference type="InterPro" id="IPR000917">
    <property type="entry name" value="Sulfatase_N"/>
</dbReference>
<evidence type="ECO:0000313" key="4">
    <source>
        <dbReference type="Proteomes" id="UP001163726"/>
    </source>
</evidence>
<evidence type="ECO:0000256" key="1">
    <source>
        <dbReference type="SAM" id="Phobius"/>
    </source>
</evidence>
<geneLocation type="plasmid" evidence="3 4">
    <name>pCadTS8_1</name>
</geneLocation>
<dbReference type="EMBL" id="CP109966">
    <property type="protein sequence ID" value="WAJ71837.1"/>
    <property type="molecule type" value="Genomic_DNA"/>
</dbReference>
<dbReference type="SUPFAM" id="SSF53649">
    <property type="entry name" value="Alkaline phosphatase-like"/>
    <property type="match status" value="1"/>
</dbReference>
<dbReference type="InterPro" id="IPR017850">
    <property type="entry name" value="Alkaline_phosphatase_core_sf"/>
</dbReference>
<dbReference type="PANTHER" id="PTHR43751">
    <property type="entry name" value="SULFATASE"/>
    <property type="match status" value="1"/>
</dbReference>
<dbReference type="CDD" id="cd16027">
    <property type="entry name" value="SGSH"/>
    <property type="match status" value="1"/>
</dbReference>
<evidence type="ECO:0000259" key="2">
    <source>
        <dbReference type="Pfam" id="PF00884"/>
    </source>
</evidence>
<keyword evidence="3" id="KW-0614">Plasmid</keyword>
<gene>
    <name evidence="3" type="ORF">OLW01_16000</name>
</gene>
<organism evidence="3 4">
    <name type="scientific">Catenovulum adriaticum</name>
    <dbReference type="NCBI Taxonomy" id="2984846"/>
    <lineage>
        <taxon>Bacteria</taxon>
        <taxon>Pseudomonadati</taxon>
        <taxon>Pseudomonadota</taxon>
        <taxon>Gammaproteobacteria</taxon>
        <taxon>Alteromonadales</taxon>
        <taxon>Alteromonadaceae</taxon>
        <taxon>Catenovulum</taxon>
    </lineage>
</organism>
<keyword evidence="4" id="KW-1185">Reference proteome</keyword>
<keyword evidence="1" id="KW-0472">Membrane</keyword>
<dbReference type="Pfam" id="PF00884">
    <property type="entry name" value="Sulfatase"/>
    <property type="match status" value="1"/>
</dbReference>
<accession>A0ABY7ARE5</accession>
<keyword evidence="1" id="KW-1133">Transmembrane helix</keyword>
<feature type="domain" description="Sulfatase N-terminal" evidence="2">
    <location>
        <begin position="28"/>
        <end position="303"/>
    </location>
</feature>
<dbReference type="Proteomes" id="UP001163726">
    <property type="component" value="Plasmid pCadTS8_1"/>
</dbReference>
<dbReference type="Gene3D" id="3.40.720.10">
    <property type="entry name" value="Alkaline Phosphatase, subunit A"/>
    <property type="match status" value="1"/>
</dbReference>
<dbReference type="RefSeq" id="WP_268076559.1">
    <property type="nucleotide sequence ID" value="NZ_CP109966.1"/>
</dbReference>
<sequence>MFNHLNIIKILIIKAYLLSAIAFAVDKPNMLLYLSDDHSQTDMSLYGNPNIPTPNLEKIAEDALVFNHAYAASPACAPSRAALLTGLMPARNGAEENHTYPQLSEHIKSLVSSMQAQGYEVVAFGKVAHGKGNRLKIYGFDTIETVPGFYHPDNIQQIEKKVTHYLKNRQSDKPLCLMVGVTNPHVPWLRETSFAQKDVELPPKFLDTPATRQHRAMYYQQIKELDDFSGRLMDLKNQYMGQDSIFVHTSDHGSQWPFGKWTLYDYGTRVPLIFSWPGNIKSGTTDAMVSLVDLMPTLIDIAGGAADQSLDGYSFKTVLIDPKKPHREAIFTTTTGDTNKNIYPSRSIRTSEWKLIHNIHPEFAFTNHSDLLRRFGAGAYWNEWWNLAKSHPDAMATIIDYYSNPEFELYQMKKDKWELTNMINAPQYQNIATNLKSRLQNWMEAQHDTVKMKYKPKLLSEPKSWQPEGVQLSVEQLNHLKTQTMH</sequence>
<reference evidence="3" key="1">
    <citation type="submission" date="2022-10" db="EMBL/GenBank/DDBJ databases">
        <title>Catenovulum adriacola sp. nov. isolated in the Harbour of Susak.</title>
        <authorList>
            <person name="Schoch T."/>
            <person name="Reich S.J."/>
            <person name="Stoeferle S."/>
            <person name="Flaiz M."/>
            <person name="Kazda M."/>
            <person name="Riedel C.U."/>
            <person name="Duerre P."/>
        </authorList>
    </citation>
    <scope>NUCLEOTIDE SEQUENCE</scope>
    <source>
        <strain evidence="3">TS8</strain>
        <plasmid evidence="3">pCadTS8_1</plasmid>
    </source>
</reference>
<dbReference type="InterPro" id="IPR052701">
    <property type="entry name" value="GAG_Ulvan_Degrading_Sulfatases"/>
</dbReference>
<keyword evidence="1" id="KW-0812">Transmembrane</keyword>
<protein>
    <submittedName>
        <fullName evidence="3">Sulfatase</fullName>
    </submittedName>
</protein>
<proteinExistence type="predicted"/>
<feature type="transmembrane region" description="Helical" evidence="1">
    <location>
        <begin position="6"/>
        <end position="25"/>
    </location>
</feature>
<dbReference type="PANTHER" id="PTHR43751:SF1">
    <property type="entry name" value="SULFATASE ATSG-RELATED"/>
    <property type="match status" value="1"/>
</dbReference>